<name>A0A964DZM7_9PROT</name>
<accession>A0A964DZM7</accession>
<protein>
    <recommendedName>
        <fullName evidence="2">Antitoxin</fullName>
    </recommendedName>
</protein>
<dbReference type="Proteomes" id="UP000708298">
    <property type="component" value="Unassembled WGS sequence"/>
</dbReference>
<dbReference type="InterPro" id="IPR036165">
    <property type="entry name" value="YefM-like_sf"/>
</dbReference>
<dbReference type="Pfam" id="PF02604">
    <property type="entry name" value="PhdYeFM_antitox"/>
    <property type="match status" value="1"/>
</dbReference>
<keyword evidence="4" id="KW-1185">Reference proteome</keyword>
<gene>
    <name evidence="3" type="ORF">ASILVAE211_13930</name>
</gene>
<reference evidence="3" key="1">
    <citation type="journal article" date="2021" name="Microorganisms">
        <title>Acidisoma silvae sp. nov. and Acidisomacellulosilytica sp. nov., Two Acidophilic Bacteria Isolated from Decaying Wood, Hydrolyzing Cellulose and Producing Poly-3-hydroxybutyrate.</title>
        <authorList>
            <person name="Mieszkin S."/>
            <person name="Pouder E."/>
            <person name="Uroz S."/>
            <person name="Simon-Colin C."/>
            <person name="Alain K."/>
        </authorList>
    </citation>
    <scope>NUCLEOTIDE SEQUENCE</scope>
    <source>
        <strain evidence="3">HW T2.11</strain>
    </source>
</reference>
<organism evidence="3 4">
    <name type="scientific">Acidisoma silvae</name>
    <dbReference type="NCBI Taxonomy" id="2802396"/>
    <lineage>
        <taxon>Bacteria</taxon>
        <taxon>Pseudomonadati</taxon>
        <taxon>Pseudomonadota</taxon>
        <taxon>Alphaproteobacteria</taxon>
        <taxon>Acetobacterales</taxon>
        <taxon>Acidocellaceae</taxon>
        <taxon>Acidisoma</taxon>
    </lineage>
</organism>
<sequence>MKIAVSEAKAQLLDLVRRAEKGEDVILTRRGEAVARLVSLAPDRDRRLAALAKARGIAKAAPHAEDAADLYDDHGLPA</sequence>
<comment type="function">
    <text evidence="2">Antitoxin component of a type II toxin-antitoxin (TA) system.</text>
</comment>
<comment type="caution">
    <text evidence="3">The sequence shown here is derived from an EMBL/GenBank/DDBJ whole genome shotgun (WGS) entry which is preliminary data.</text>
</comment>
<comment type="similarity">
    <text evidence="1 2">Belongs to the phD/YefM antitoxin family.</text>
</comment>
<evidence type="ECO:0000256" key="2">
    <source>
        <dbReference type="RuleBase" id="RU362080"/>
    </source>
</evidence>
<dbReference type="AlphaFoldDB" id="A0A964DZM7"/>
<proteinExistence type="inferred from homology"/>
<dbReference type="InterPro" id="IPR006442">
    <property type="entry name" value="Antitoxin_Phd/YefM"/>
</dbReference>
<dbReference type="Gene3D" id="3.40.1620.10">
    <property type="entry name" value="YefM-like domain"/>
    <property type="match status" value="1"/>
</dbReference>
<dbReference type="RefSeq" id="WP_227321938.1">
    <property type="nucleotide sequence ID" value="NZ_JAESVB010000005.1"/>
</dbReference>
<evidence type="ECO:0000313" key="4">
    <source>
        <dbReference type="Proteomes" id="UP000708298"/>
    </source>
</evidence>
<dbReference type="SUPFAM" id="SSF143120">
    <property type="entry name" value="YefM-like"/>
    <property type="match status" value="1"/>
</dbReference>
<evidence type="ECO:0000313" key="3">
    <source>
        <dbReference type="EMBL" id="MCB8876287.1"/>
    </source>
</evidence>
<evidence type="ECO:0000256" key="1">
    <source>
        <dbReference type="ARBA" id="ARBA00009981"/>
    </source>
</evidence>
<reference evidence="3" key="2">
    <citation type="submission" date="2021-01" db="EMBL/GenBank/DDBJ databases">
        <authorList>
            <person name="Mieszkin S."/>
            <person name="Pouder E."/>
            <person name="Alain K."/>
        </authorList>
    </citation>
    <scope>NUCLEOTIDE SEQUENCE</scope>
    <source>
        <strain evidence="3">HW T2.11</strain>
    </source>
</reference>
<dbReference type="NCBIfam" id="TIGR01552">
    <property type="entry name" value="phd_fam"/>
    <property type="match status" value="1"/>
</dbReference>
<dbReference type="EMBL" id="JAESVB010000005">
    <property type="protein sequence ID" value="MCB8876287.1"/>
    <property type="molecule type" value="Genomic_DNA"/>
</dbReference>